<proteinExistence type="inferred from homology"/>
<evidence type="ECO:0000313" key="11">
    <source>
        <dbReference type="Proteomes" id="UP000640786"/>
    </source>
</evidence>
<feature type="transmembrane region" description="Helical" evidence="8">
    <location>
        <begin position="7"/>
        <end position="26"/>
    </location>
</feature>
<dbReference type="InterPro" id="IPR017850">
    <property type="entry name" value="Alkaline_phosphatase_core_sf"/>
</dbReference>
<dbReference type="Proteomes" id="UP000640786">
    <property type="component" value="Unassembled WGS sequence"/>
</dbReference>
<dbReference type="SUPFAM" id="SSF53649">
    <property type="entry name" value="Alkaline phosphatase-like"/>
    <property type="match status" value="1"/>
</dbReference>
<dbReference type="InterPro" id="IPR050448">
    <property type="entry name" value="OpgB/LTA_synthase_biosynth"/>
</dbReference>
<evidence type="ECO:0000259" key="9">
    <source>
        <dbReference type="Pfam" id="PF00884"/>
    </source>
</evidence>
<dbReference type="Gene3D" id="3.30.1120.170">
    <property type="match status" value="1"/>
</dbReference>
<keyword evidence="4 8" id="KW-0812">Transmembrane</keyword>
<dbReference type="RefSeq" id="WP_144535953.1">
    <property type="nucleotide sequence ID" value="NZ_JACSQO010000002.1"/>
</dbReference>
<feature type="transmembrane region" description="Helical" evidence="8">
    <location>
        <begin position="72"/>
        <end position="92"/>
    </location>
</feature>
<dbReference type="Pfam" id="PF00884">
    <property type="entry name" value="Sulfatase"/>
    <property type="match status" value="1"/>
</dbReference>
<keyword evidence="5 8" id="KW-1133">Transmembrane helix</keyword>
<feature type="transmembrane region" description="Helical" evidence="8">
    <location>
        <begin position="112"/>
        <end position="134"/>
    </location>
</feature>
<dbReference type="InterPro" id="IPR000917">
    <property type="entry name" value="Sulfatase_N"/>
</dbReference>
<dbReference type="PIRSF" id="PIRSF005091">
    <property type="entry name" value="Mmb_sulf_HI1246"/>
    <property type="match status" value="1"/>
</dbReference>
<feature type="transmembrane region" description="Helical" evidence="8">
    <location>
        <begin position="38"/>
        <end position="60"/>
    </location>
</feature>
<evidence type="ECO:0000313" key="10">
    <source>
        <dbReference type="EMBL" id="MBD7943881.1"/>
    </source>
</evidence>
<keyword evidence="3 7" id="KW-1003">Cell membrane</keyword>
<comment type="subcellular location">
    <subcellularLocation>
        <location evidence="1">Cell membrane</location>
        <topology evidence="1">Multi-pass membrane protein</topology>
    </subcellularLocation>
</comment>
<evidence type="ECO:0000256" key="6">
    <source>
        <dbReference type="ARBA" id="ARBA00023136"/>
    </source>
</evidence>
<evidence type="ECO:0000256" key="5">
    <source>
        <dbReference type="ARBA" id="ARBA00022989"/>
    </source>
</evidence>
<name>A0ABR8R804_9BACI</name>
<evidence type="ECO:0000256" key="2">
    <source>
        <dbReference type="ARBA" id="ARBA00009983"/>
    </source>
</evidence>
<gene>
    <name evidence="10" type="ORF">H9650_07085</name>
</gene>
<evidence type="ECO:0000256" key="4">
    <source>
        <dbReference type="ARBA" id="ARBA00022692"/>
    </source>
</evidence>
<comment type="similarity">
    <text evidence="2 7">Belongs to the LTA synthase family.</text>
</comment>
<keyword evidence="11" id="KW-1185">Reference proteome</keyword>
<evidence type="ECO:0000256" key="1">
    <source>
        <dbReference type="ARBA" id="ARBA00004651"/>
    </source>
</evidence>
<protein>
    <submittedName>
        <fullName evidence="10">LTA synthase family protein</fullName>
    </submittedName>
</protein>
<evidence type="ECO:0000256" key="3">
    <source>
        <dbReference type="ARBA" id="ARBA00022475"/>
    </source>
</evidence>
<dbReference type="InterPro" id="IPR012160">
    <property type="entry name" value="LtaS-like"/>
</dbReference>
<feature type="transmembrane region" description="Helical" evidence="8">
    <location>
        <begin position="155"/>
        <end position="173"/>
    </location>
</feature>
<dbReference type="Gene3D" id="3.40.720.10">
    <property type="entry name" value="Alkaline Phosphatase, subunit A"/>
    <property type="match status" value="1"/>
</dbReference>
<evidence type="ECO:0000256" key="7">
    <source>
        <dbReference type="PIRNR" id="PIRNR005091"/>
    </source>
</evidence>
<dbReference type="EMBL" id="JACSQO010000002">
    <property type="protein sequence ID" value="MBD7943881.1"/>
    <property type="molecule type" value="Genomic_DNA"/>
</dbReference>
<evidence type="ECO:0000256" key="8">
    <source>
        <dbReference type="SAM" id="Phobius"/>
    </source>
</evidence>
<dbReference type="CDD" id="cd16015">
    <property type="entry name" value="LTA_synthase"/>
    <property type="match status" value="1"/>
</dbReference>
<comment type="caution">
    <text evidence="10">The sequence shown here is derived from an EMBL/GenBank/DDBJ whole genome shotgun (WGS) entry which is preliminary data.</text>
</comment>
<accession>A0ABR8R804</accession>
<dbReference type="PANTHER" id="PTHR47371:SF1">
    <property type="entry name" value="LIPOTEICHOIC ACID SYNTHASE-LIKE YQGS"/>
    <property type="match status" value="1"/>
</dbReference>
<sequence>MKKTWPTHSILVIAIVATWIKTYTVYHTSFDMKIENIMQQFILFINPLSFLLIVYGISLFYKSTKARNRHIVVVSVILSIVLYANAVFYRFFTDFITIPVLFQTSNFGDLGSSAAASIFLTDIFYFTDVAIILIAIKWLKIGEKSKVIKASTRRAYFVLSAAILFLNLGLAEIERPQLLTRSFDREMLVKNLGSYNYHLYDIFIQSKSHAQRALADGSELVEVNNYVRSNQADPNEKTFGLAEDRNLIVVSMESLQSFVLNNDMNGHEVTPFLNSLTNDKDTFYFSNFYHQTGLGKTSDSEFLVENSLYGLGGGAVFFTHGENTFHSMAERLNDEGYFTNVMHANKKSFWNRDMMYQSLNIQKFYDVMSYDVNDDNSVNWGLKDIPFLEQSVDLMTDMPQPFYSRLITLTNHHPFTLDEEDMLIPEYDSNSGTLNRYFQSVRYMDESLKIFFDDLKEKGLYDNSIIVMYGDHYGISENHNAAMSQYLGKEITPYESAKLQSVPMFIHIPNSGAGEEVSEISGQIDLRPTILHLLGVETNKDMQLGADIFSEDHEEFVINRNGGFITEDYVYAGNTCYENGSGIEVDVENCQTYIDRATQELGYSDKIINGDLLRFYDLKTGNLLIDETKESAK</sequence>
<reference evidence="10 11" key="1">
    <citation type="submission" date="2020-08" db="EMBL/GenBank/DDBJ databases">
        <title>A Genomic Blueprint of the Chicken Gut Microbiome.</title>
        <authorList>
            <person name="Gilroy R."/>
            <person name="Ravi A."/>
            <person name="Getino M."/>
            <person name="Pursley I."/>
            <person name="Horton D.L."/>
            <person name="Alikhan N.-F."/>
            <person name="Baker D."/>
            <person name="Gharbi K."/>
            <person name="Hall N."/>
            <person name="Watson M."/>
            <person name="Adriaenssens E.M."/>
            <person name="Foster-Nyarko E."/>
            <person name="Jarju S."/>
            <person name="Secka A."/>
            <person name="Antonio M."/>
            <person name="Oren A."/>
            <person name="Chaudhuri R."/>
            <person name="La Ragione R.M."/>
            <person name="Hildebrand F."/>
            <person name="Pallen M.J."/>
        </authorList>
    </citation>
    <scope>NUCLEOTIDE SEQUENCE [LARGE SCALE GENOMIC DNA]</scope>
    <source>
        <strain evidence="10 11">Sa2BUA9</strain>
    </source>
</reference>
<organism evidence="10 11">
    <name type="scientific">Psychrobacillus faecigallinarum</name>
    <dbReference type="NCBI Taxonomy" id="2762235"/>
    <lineage>
        <taxon>Bacteria</taxon>
        <taxon>Bacillati</taxon>
        <taxon>Bacillota</taxon>
        <taxon>Bacilli</taxon>
        <taxon>Bacillales</taxon>
        <taxon>Bacillaceae</taxon>
        <taxon>Psychrobacillus</taxon>
    </lineage>
</organism>
<feature type="domain" description="Sulfatase N-terminal" evidence="9">
    <location>
        <begin position="245"/>
        <end position="536"/>
    </location>
</feature>
<keyword evidence="6 7" id="KW-0472">Membrane</keyword>
<dbReference type="PANTHER" id="PTHR47371">
    <property type="entry name" value="LIPOTEICHOIC ACID SYNTHASE"/>
    <property type="match status" value="1"/>
</dbReference>